<organism evidence="4 5">
    <name type="scientific">Kouleothrix aurantiaca</name>
    <dbReference type="NCBI Taxonomy" id="186479"/>
    <lineage>
        <taxon>Bacteria</taxon>
        <taxon>Bacillati</taxon>
        <taxon>Chloroflexota</taxon>
        <taxon>Chloroflexia</taxon>
        <taxon>Chloroflexales</taxon>
        <taxon>Roseiflexineae</taxon>
        <taxon>Roseiflexaceae</taxon>
        <taxon>Kouleothrix</taxon>
    </lineage>
</organism>
<protein>
    <recommendedName>
        <fullName evidence="3">VWFA domain-containing protein</fullName>
    </recommendedName>
</protein>
<feature type="domain" description="VWFA" evidence="3">
    <location>
        <begin position="47"/>
        <end position="228"/>
    </location>
</feature>
<name>A0A0P9CX16_9CHLR</name>
<evidence type="ECO:0000256" key="1">
    <source>
        <dbReference type="ARBA" id="ARBA00005799"/>
    </source>
</evidence>
<evidence type="ECO:0000313" key="4">
    <source>
        <dbReference type="EMBL" id="KPV50735.1"/>
    </source>
</evidence>
<dbReference type="PATRIC" id="fig|186479.3.peg.1065"/>
<dbReference type="PROSITE" id="PS50234">
    <property type="entry name" value="VWFA"/>
    <property type="match status" value="1"/>
</dbReference>
<dbReference type="PANTHER" id="PTHR35023:SF1">
    <property type="entry name" value="MG-PROTOPORPHYRIN IX CHELATASE"/>
    <property type="match status" value="1"/>
</dbReference>
<feature type="compositionally biased region" description="Basic and acidic residues" evidence="2">
    <location>
        <begin position="13"/>
        <end position="22"/>
    </location>
</feature>
<evidence type="ECO:0000313" key="5">
    <source>
        <dbReference type="Proteomes" id="UP000050509"/>
    </source>
</evidence>
<dbReference type="InterPro" id="IPR036465">
    <property type="entry name" value="vWFA_dom_sf"/>
</dbReference>
<comment type="similarity">
    <text evidence="1">Belongs to the Mg-chelatase subunits D/I family.</text>
</comment>
<dbReference type="InterPro" id="IPR052989">
    <property type="entry name" value="Mg-chelatase_DI-like"/>
</dbReference>
<dbReference type="Gene3D" id="3.40.50.410">
    <property type="entry name" value="von Willebrand factor, type A domain"/>
    <property type="match status" value="1"/>
</dbReference>
<comment type="caution">
    <text evidence="4">The sequence shown here is derived from an EMBL/GenBank/DDBJ whole genome shotgun (WGS) entry which is preliminary data.</text>
</comment>
<gene>
    <name evidence="4" type="ORF">SE17_25185</name>
</gene>
<keyword evidence="5" id="KW-1185">Reference proteome</keyword>
<dbReference type="InterPro" id="IPR002035">
    <property type="entry name" value="VWF_A"/>
</dbReference>
<evidence type="ECO:0000256" key="2">
    <source>
        <dbReference type="SAM" id="MobiDB-lite"/>
    </source>
</evidence>
<dbReference type="InterPro" id="IPR041702">
    <property type="entry name" value="BchD/ChlD_VWA"/>
</dbReference>
<dbReference type="Pfam" id="PF13519">
    <property type="entry name" value="VWA_2"/>
    <property type="match status" value="1"/>
</dbReference>
<proteinExistence type="inferred from homology"/>
<feature type="region of interest" description="Disordered" evidence="2">
    <location>
        <begin position="1"/>
        <end position="22"/>
    </location>
</feature>
<dbReference type="CDD" id="cd01451">
    <property type="entry name" value="vWA_Magnesium_chelatase"/>
    <property type="match status" value="1"/>
</dbReference>
<evidence type="ECO:0000259" key="3">
    <source>
        <dbReference type="PROSITE" id="PS50234"/>
    </source>
</evidence>
<accession>A0A0P9CX16</accession>
<sequence length="231" mass="26368">ATLREAAMYQRQRRSEQADRTARAERRVILRRTDLRQKVRVRKTRNAVCFVVDASWSMAADERMRATKSAVLSLLRDAYQRRDQVGLVSFQRDYATLLLPLTNSIELAQKYLQTMPTGGKTPLSRGLLMGYEVLDRARKRDPEIIPLMVLLTDGQANVAMGDLPPQAESYALADFMATQSIRSVVIDTEHPIFERGLARQLAHHLKGHYHRLEDIQEGGLAELVRSELNRK</sequence>
<reference evidence="4 5" key="1">
    <citation type="submission" date="2015-09" db="EMBL/GenBank/DDBJ databases">
        <title>Draft genome sequence of Kouleothrix aurantiaca JCM 19913.</title>
        <authorList>
            <person name="Hemp J."/>
        </authorList>
    </citation>
    <scope>NUCLEOTIDE SEQUENCE [LARGE SCALE GENOMIC DNA]</scope>
    <source>
        <strain evidence="4 5">COM-B</strain>
    </source>
</reference>
<dbReference type="Proteomes" id="UP000050509">
    <property type="component" value="Unassembled WGS sequence"/>
</dbReference>
<dbReference type="AlphaFoldDB" id="A0A0P9CX16"/>
<feature type="non-terminal residue" evidence="4">
    <location>
        <position position="1"/>
    </location>
</feature>
<dbReference type="SMART" id="SM00327">
    <property type="entry name" value="VWA"/>
    <property type="match status" value="1"/>
</dbReference>
<dbReference type="EMBL" id="LJCR01001238">
    <property type="protein sequence ID" value="KPV50735.1"/>
    <property type="molecule type" value="Genomic_DNA"/>
</dbReference>
<dbReference type="SUPFAM" id="SSF53300">
    <property type="entry name" value="vWA-like"/>
    <property type="match status" value="1"/>
</dbReference>
<dbReference type="PANTHER" id="PTHR35023">
    <property type="entry name" value="CHELATASE-RELATED"/>
    <property type="match status" value="1"/>
</dbReference>